<evidence type="ECO:0000313" key="6">
    <source>
        <dbReference type="Proteomes" id="UP000663874"/>
    </source>
</evidence>
<dbReference type="EMBL" id="CAJNOU010000773">
    <property type="protein sequence ID" value="CAF1084756.1"/>
    <property type="molecule type" value="Genomic_DNA"/>
</dbReference>
<evidence type="ECO:0000313" key="2">
    <source>
        <dbReference type="EMBL" id="CAF1084756.1"/>
    </source>
</evidence>
<dbReference type="Proteomes" id="UP000663870">
    <property type="component" value="Unassembled WGS sequence"/>
</dbReference>
<evidence type="ECO:0000256" key="1">
    <source>
        <dbReference type="SAM" id="Coils"/>
    </source>
</evidence>
<reference evidence="4" key="1">
    <citation type="submission" date="2021-02" db="EMBL/GenBank/DDBJ databases">
        <authorList>
            <person name="Nowell W R."/>
        </authorList>
    </citation>
    <scope>NUCLEOTIDE SEQUENCE</scope>
</reference>
<protein>
    <submittedName>
        <fullName evidence="4">Uncharacterized protein</fullName>
    </submittedName>
</protein>
<name>A0A818NLL3_9BILA</name>
<gene>
    <name evidence="4" type="ORF">FNK824_LOCUS3715</name>
    <name evidence="3" type="ORF">JXQ802_LOCUS27588</name>
    <name evidence="2" type="ORF">SEV965_LOCUS15043</name>
</gene>
<accession>A0A818NLL3</accession>
<evidence type="ECO:0000313" key="5">
    <source>
        <dbReference type="Proteomes" id="UP000663870"/>
    </source>
</evidence>
<feature type="coiled-coil region" evidence="1">
    <location>
        <begin position="264"/>
        <end position="291"/>
    </location>
</feature>
<dbReference type="Proteomes" id="UP000663889">
    <property type="component" value="Unassembled WGS sequence"/>
</dbReference>
<dbReference type="EMBL" id="CAJNOL010001006">
    <property type="protein sequence ID" value="CAF1263168.1"/>
    <property type="molecule type" value="Genomic_DNA"/>
</dbReference>
<comment type="caution">
    <text evidence="4">The sequence shown here is derived from an EMBL/GenBank/DDBJ whole genome shotgun (WGS) entry which is preliminary data.</text>
</comment>
<proteinExistence type="predicted"/>
<dbReference type="Gene3D" id="3.30.420.10">
    <property type="entry name" value="Ribonuclease H-like superfamily/Ribonuclease H"/>
    <property type="match status" value="1"/>
</dbReference>
<dbReference type="Proteomes" id="UP000663874">
    <property type="component" value="Unassembled WGS sequence"/>
</dbReference>
<dbReference type="GO" id="GO:0003676">
    <property type="term" value="F:nucleic acid binding"/>
    <property type="evidence" value="ECO:0007669"/>
    <property type="project" value="InterPro"/>
</dbReference>
<evidence type="ECO:0000313" key="4">
    <source>
        <dbReference type="EMBL" id="CAF3607099.1"/>
    </source>
</evidence>
<keyword evidence="1" id="KW-0175">Coiled coil</keyword>
<organism evidence="4 6">
    <name type="scientific">Rotaria sordida</name>
    <dbReference type="NCBI Taxonomy" id="392033"/>
    <lineage>
        <taxon>Eukaryota</taxon>
        <taxon>Metazoa</taxon>
        <taxon>Spiralia</taxon>
        <taxon>Gnathifera</taxon>
        <taxon>Rotifera</taxon>
        <taxon>Eurotatoria</taxon>
        <taxon>Bdelloidea</taxon>
        <taxon>Philodinida</taxon>
        <taxon>Philodinidae</taxon>
        <taxon>Rotaria</taxon>
    </lineage>
</organism>
<dbReference type="EMBL" id="CAJOBE010000256">
    <property type="protein sequence ID" value="CAF3607099.1"/>
    <property type="molecule type" value="Genomic_DNA"/>
</dbReference>
<dbReference type="InterPro" id="IPR036397">
    <property type="entry name" value="RNaseH_sf"/>
</dbReference>
<dbReference type="AlphaFoldDB" id="A0A818NLL3"/>
<keyword evidence="5" id="KW-1185">Reference proteome</keyword>
<evidence type="ECO:0000313" key="3">
    <source>
        <dbReference type="EMBL" id="CAF1263168.1"/>
    </source>
</evidence>
<sequence>MPHQPPPKDKKEFRSLVLHLKKLHPSWKAKEITRFVLQSENPPYYTTTKSLWLKVWRILRRNKVNDLPRPGAPRTTTTNRYIRAVKEAIQLKKGGKLYKWNNVLNTDFSGTFTLTPHYNQHNEGVYAKSSDDILYNLKAKPKEKFQKSVMLWDGISYQGLFPKESPIFLDEWLESIRSKGDDHHKKMYFTGERYAKFIRTIVAEKAAEEFSVLRNVIFQDDQDRKQRMQVSLDAVKHVFTNRIGPRNCATKLSDVWGALKEKLRGREYNNIEQLKNDIKKERNKFSVLLCQKIMDNIPARLKSVINQGGNQLRGH</sequence>